<dbReference type="AlphaFoldDB" id="A0A8J2ZIF9"/>
<evidence type="ECO:0000313" key="2">
    <source>
        <dbReference type="Proteomes" id="UP000617145"/>
    </source>
</evidence>
<dbReference type="Proteomes" id="UP000617145">
    <property type="component" value="Unassembled WGS sequence"/>
</dbReference>
<comment type="caution">
    <text evidence="1">The sequence shown here is derived from an EMBL/GenBank/DDBJ whole genome shotgun (WGS) entry which is preliminary data.</text>
</comment>
<dbReference type="RefSeq" id="WP_188789528.1">
    <property type="nucleotide sequence ID" value="NZ_BMJV01000002.1"/>
</dbReference>
<evidence type="ECO:0000313" key="1">
    <source>
        <dbReference type="EMBL" id="GGG68207.1"/>
    </source>
</evidence>
<organism evidence="1 2">
    <name type="scientific">Salipiger pallidus</name>
    <dbReference type="NCBI Taxonomy" id="1775170"/>
    <lineage>
        <taxon>Bacteria</taxon>
        <taxon>Pseudomonadati</taxon>
        <taxon>Pseudomonadota</taxon>
        <taxon>Alphaproteobacteria</taxon>
        <taxon>Rhodobacterales</taxon>
        <taxon>Roseobacteraceae</taxon>
        <taxon>Salipiger</taxon>
    </lineage>
</organism>
<reference evidence="1" key="2">
    <citation type="submission" date="2020-09" db="EMBL/GenBank/DDBJ databases">
        <authorList>
            <person name="Sun Q."/>
            <person name="Zhou Y."/>
        </authorList>
    </citation>
    <scope>NUCLEOTIDE SEQUENCE</scope>
    <source>
        <strain evidence="1">CGMCC 1.15762</strain>
    </source>
</reference>
<dbReference type="EMBL" id="BMJV01000002">
    <property type="protein sequence ID" value="GGG68207.1"/>
    <property type="molecule type" value="Genomic_DNA"/>
</dbReference>
<gene>
    <name evidence="1" type="ORF">GCM10011415_14220</name>
</gene>
<reference evidence="1" key="1">
    <citation type="journal article" date="2014" name="Int. J. Syst. Evol. Microbiol.">
        <title>Complete genome sequence of Corynebacterium casei LMG S-19264T (=DSM 44701T), isolated from a smear-ripened cheese.</title>
        <authorList>
            <consortium name="US DOE Joint Genome Institute (JGI-PGF)"/>
            <person name="Walter F."/>
            <person name="Albersmeier A."/>
            <person name="Kalinowski J."/>
            <person name="Ruckert C."/>
        </authorList>
    </citation>
    <scope>NUCLEOTIDE SEQUENCE</scope>
    <source>
        <strain evidence="1">CGMCC 1.15762</strain>
    </source>
</reference>
<keyword evidence="2" id="KW-1185">Reference proteome</keyword>
<name>A0A8J2ZIF9_9RHOB</name>
<accession>A0A8J2ZIF9</accession>
<proteinExistence type="predicted"/>
<protein>
    <submittedName>
        <fullName evidence="1">Uncharacterized protein</fullName>
    </submittedName>
</protein>
<sequence>MSAFIILFLMAVTVAAVFGLSGAAIWWAGRLPVREAAASLAAQTTAKHG</sequence>